<proteinExistence type="predicted"/>
<dbReference type="RefSeq" id="WP_099698403.1">
    <property type="nucleotide sequence ID" value="NZ_NOVD01000031.1"/>
</dbReference>
<comment type="caution">
    <text evidence="2">The sequence shown here is derived from an EMBL/GenBank/DDBJ whole genome shotgun (WGS) entry which is preliminary data.</text>
</comment>
<dbReference type="Proteomes" id="UP000230886">
    <property type="component" value="Unassembled WGS sequence"/>
</dbReference>
<accession>A0A2A5J4B6</accession>
<reference evidence="2 3" key="1">
    <citation type="submission" date="2017-07" db="EMBL/GenBank/DDBJ databases">
        <title>Draft sequence of Rhodococcus enclensis 23b-28.</title>
        <authorList>
            <person name="Besaury L."/>
            <person name="Sancelme M."/>
            <person name="Amato P."/>
            <person name="Lallement A."/>
            <person name="Delort A.-M."/>
        </authorList>
    </citation>
    <scope>NUCLEOTIDE SEQUENCE [LARGE SCALE GENOMIC DNA]</scope>
    <source>
        <strain evidence="2 3">23b-28</strain>
    </source>
</reference>
<evidence type="ECO:0000313" key="3">
    <source>
        <dbReference type="Proteomes" id="UP000230886"/>
    </source>
</evidence>
<organism evidence="2 3">
    <name type="scientific">Rhodococcus qingshengii</name>
    <dbReference type="NCBI Taxonomy" id="334542"/>
    <lineage>
        <taxon>Bacteria</taxon>
        <taxon>Bacillati</taxon>
        <taxon>Actinomycetota</taxon>
        <taxon>Actinomycetes</taxon>
        <taxon>Mycobacteriales</taxon>
        <taxon>Nocardiaceae</taxon>
        <taxon>Rhodococcus</taxon>
        <taxon>Rhodococcus erythropolis group</taxon>
    </lineage>
</organism>
<dbReference type="AlphaFoldDB" id="A0A2A5J4B6"/>
<evidence type="ECO:0000313" key="2">
    <source>
        <dbReference type="EMBL" id="PCK24363.1"/>
    </source>
</evidence>
<protein>
    <submittedName>
        <fullName evidence="2">Uncharacterized protein</fullName>
    </submittedName>
</protein>
<sequence>MTHTPPRITPISRQDAAAADPTKTCGPLVIDDGHVHAVGEAHGRLVPMVGQIRPFLYDAAFEGVRVYADRVDDVLAVMLGDRYAELTAALDELDLHPVPAPDESDLEPVDEIAAVAGLPPGDDLGESVSEAELAVFAAHMAYKDKQARIKYEMALIRRRHADGQRVRLQSVINDEAHADGSWLVMTDEQRALLLSAGDPNGQSPAGVIEEVPISIDGVDGTLIQTTVERGVWTADTRLVVNAGDYSPWEPIPFPESAIIRLDEHDEEVEVQTRSNLVILRIDTPDDYLESLSDAGLVHLKVTPTEQPDDFFRGAESILVDAANEARLAEGSPAQSHHDS</sequence>
<name>A0A2A5J4B6_RHOSG</name>
<feature type="region of interest" description="Disordered" evidence="1">
    <location>
        <begin position="1"/>
        <end position="20"/>
    </location>
</feature>
<dbReference type="EMBL" id="NOVD01000031">
    <property type="protein sequence ID" value="PCK24363.1"/>
    <property type="molecule type" value="Genomic_DNA"/>
</dbReference>
<gene>
    <name evidence="2" type="ORF">CHR55_26095</name>
</gene>
<evidence type="ECO:0000256" key="1">
    <source>
        <dbReference type="SAM" id="MobiDB-lite"/>
    </source>
</evidence>